<dbReference type="GO" id="GO:0006635">
    <property type="term" value="P:fatty acid beta-oxidation"/>
    <property type="evidence" value="ECO:0007669"/>
    <property type="project" value="TreeGrafter"/>
</dbReference>
<keyword evidence="6" id="KW-1185">Reference proteome</keyword>
<dbReference type="RefSeq" id="WP_203953180.1">
    <property type="nucleotide sequence ID" value="NZ_BOOO01000013.1"/>
</dbReference>
<evidence type="ECO:0000256" key="1">
    <source>
        <dbReference type="ARBA" id="ARBA00005254"/>
    </source>
</evidence>
<proteinExistence type="inferred from homology"/>
<dbReference type="InterPro" id="IPR029069">
    <property type="entry name" value="HotDog_dom_sf"/>
</dbReference>
<dbReference type="Proteomes" id="UP000650628">
    <property type="component" value="Unassembled WGS sequence"/>
</dbReference>
<accession>A0A8J3TNP2</accession>
<evidence type="ECO:0000313" key="5">
    <source>
        <dbReference type="EMBL" id="GII29191.1"/>
    </source>
</evidence>
<evidence type="ECO:0000256" key="2">
    <source>
        <dbReference type="SAM" id="MobiDB-lite"/>
    </source>
</evidence>
<dbReference type="GO" id="GO:0003857">
    <property type="term" value="F:(3S)-3-hydroxyacyl-CoA dehydrogenase (NAD+) activity"/>
    <property type="evidence" value="ECO:0007669"/>
    <property type="project" value="TreeGrafter"/>
</dbReference>
<evidence type="ECO:0000259" key="3">
    <source>
        <dbReference type="Pfam" id="PF01575"/>
    </source>
</evidence>
<feature type="region of interest" description="Disordered" evidence="2">
    <location>
        <begin position="137"/>
        <end position="157"/>
    </location>
</feature>
<dbReference type="InterPro" id="IPR054357">
    <property type="entry name" value="MFE-2_N"/>
</dbReference>
<dbReference type="GO" id="GO:0004300">
    <property type="term" value="F:enoyl-CoA hydratase activity"/>
    <property type="evidence" value="ECO:0007669"/>
    <property type="project" value="TreeGrafter"/>
</dbReference>
<reference evidence="5 6" key="1">
    <citation type="submission" date="2021-01" db="EMBL/GenBank/DDBJ databases">
        <title>Whole genome shotgun sequence of Planotetraspora mira NBRC 15435.</title>
        <authorList>
            <person name="Komaki H."/>
            <person name="Tamura T."/>
        </authorList>
    </citation>
    <scope>NUCLEOTIDE SEQUENCE [LARGE SCALE GENOMIC DNA]</scope>
    <source>
        <strain evidence="5 6">NBRC 15435</strain>
    </source>
</reference>
<organism evidence="5 6">
    <name type="scientific">Planotetraspora mira</name>
    <dbReference type="NCBI Taxonomy" id="58121"/>
    <lineage>
        <taxon>Bacteria</taxon>
        <taxon>Bacillati</taxon>
        <taxon>Actinomycetota</taxon>
        <taxon>Actinomycetes</taxon>
        <taxon>Streptosporangiales</taxon>
        <taxon>Streptosporangiaceae</taxon>
        <taxon>Planotetraspora</taxon>
    </lineage>
</organism>
<gene>
    <name evidence="5" type="ORF">Pmi06nite_26330</name>
</gene>
<dbReference type="Gene3D" id="3.10.129.10">
    <property type="entry name" value="Hotdog Thioesterase"/>
    <property type="match status" value="1"/>
</dbReference>
<sequence>MSTDGPSAGEWIGRDLGKRTAAYDERDVILYALAVGAAPADLDLVFEKRLRVLPTFALTKAQWAPDTLGSLGAFDTRTTMHASQRLRVLRPLPPAGELTMASHVARVWDKGSAAIFEVEVESEFFVATWSLFAPGRGGFGGERGPSAPGRRDTPPRHELRLATRPDQPALYRLLGDRHHMHIDPEAAKAAGMPRPFMHGLCTLAAVTLPLAAAVGAHPADLVELEGRFASPVFPGDRLDVRGWEPGGPGEGMLFDAAVNGTSVLTGGRAQFRVST</sequence>
<comment type="similarity">
    <text evidence="1">Belongs to the enoyl-CoA hydratase/isomerase family.</text>
</comment>
<dbReference type="PANTHER" id="PTHR13078:SF56">
    <property type="entry name" value="PEROXISOMAL MULTIFUNCTIONAL ENZYME TYPE 2"/>
    <property type="match status" value="1"/>
</dbReference>
<dbReference type="Pfam" id="PF01575">
    <property type="entry name" value="MaoC_dehydratas"/>
    <property type="match status" value="1"/>
</dbReference>
<dbReference type="EMBL" id="BOOO01000013">
    <property type="protein sequence ID" value="GII29191.1"/>
    <property type="molecule type" value="Genomic_DNA"/>
</dbReference>
<evidence type="ECO:0000313" key="6">
    <source>
        <dbReference type="Proteomes" id="UP000650628"/>
    </source>
</evidence>
<dbReference type="SUPFAM" id="SSF54637">
    <property type="entry name" value="Thioesterase/thiol ester dehydrase-isomerase"/>
    <property type="match status" value="2"/>
</dbReference>
<dbReference type="InterPro" id="IPR002539">
    <property type="entry name" value="MaoC-like_dom"/>
</dbReference>
<dbReference type="PANTHER" id="PTHR13078">
    <property type="entry name" value="PEROXISOMAL MULTIFUNCTIONAL ENZYME TYPE 2-RELATED"/>
    <property type="match status" value="1"/>
</dbReference>
<dbReference type="Pfam" id="PF22622">
    <property type="entry name" value="MFE-2_hydrat-2_N"/>
    <property type="match status" value="1"/>
</dbReference>
<dbReference type="AlphaFoldDB" id="A0A8J3TNP2"/>
<name>A0A8J3TNP2_9ACTN</name>
<feature type="domain" description="Peroxisomal multifunctional enzyme type 2-like N-terminal" evidence="4">
    <location>
        <begin position="23"/>
        <end position="122"/>
    </location>
</feature>
<comment type="caution">
    <text evidence="5">The sequence shown here is derived from an EMBL/GenBank/DDBJ whole genome shotgun (WGS) entry which is preliminary data.</text>
</comment>
<evidence type="ECO:0000259" key="4">
    <source>
        <dbReference type="Pfam" id="PF22622"/>
    </source>
</evidence>
<dbReference type="GO" id="GO:0044594">
    <property type="term" value="F:17-beta-hydroxysteroid dehydrogenase (NAD+) activity"/>
    <property type="evidence" value="ECO:0007669"/>
    <property type="project" value="TreeGrafter"/>
</dbReference>
<feature type="domain" description="MaoC-like" evidence="3">
    <location>
        <begin position="152"/>
        <end position="246"/>
    </location>
</feature>
<protein>
    <submittedName>
        <fullName evidence="5">3-alpha,7-alpha,12-alpha-trihydroxy-5-beta-choles t-24-enoyl-CoA hydratase</fullName>
    </submittedName>
</protein>